<dbReference type="AlphaFoldDB" id="A0A9X5FB24"/>
<gene>
    <name evidence="4" type="ORF">HF995_05720</name>
</gene>
<feature type="compositionally biased region" description="Polar residues" evidence="1">
    <location>
        <begin position="1"/>
        <end position="11"/>
    </location>
</feature>
<keyword evidence="5" id="KW-1185">Reference proteome</keyword>
<evidence type="ECO:0000256" key="1">
    <source>
        <dbReference type="SAM" id="MobiDB-lite"/>
    </source>
</evidence>
<evidence type="ECO:0000259" key="3">
    <source>
        <dbReference type="Pfam" id="PF12089"/>
    </source>
</evidence>
<feature type="domain" description="DUF3566" evidence="3">
    <location>
        <begin position="35"/>
        <end position="152"/>
    </location>
</feature>
<keyword evidence="2" id="KW-0812">Transmembrane</keyword>
<feature type="transmembrane region" description="Helical" evidence="2">
    <location>
        <begin position="53"/>
        <end position="76"/>
    </location>
</feature>
<reference evidence="4 5" key="1">
    <citation type="submission" date="2020-04" db="EMBL/GenBank/DDBJ databases">
        <title>MicrobeNet Type strains.</title>
        <authorList>
            <person name="Nicholson A.C."/>
        </authorList>
    </citation>
    <scope>NUCLEOTIDE SEQUENCE [LARGE SCALE GENOMIC DNA]</scope>
    <source>
        <strain evidence="4 5">ATCC BAA-789</strain>
    </source>
</reference>
<name>A0A9X5FB24_9MICO</name>
<dbReference type="EMBL" id="JAAXOW010000001">
    <property type="protein sequence ID" value="NKX92773.1"/>
    <property type="molecule type" value="Genomic_DNA"/>
</dbReference>
<keyword evidence="2" id="KW-0472">Membrane</keyword>
<comment type="caution">
    <text evidence="4">The sequence shown here is derived from an EMBL/GenBank/DDBJ whole genome shotgun (WGS) entry which is preliminary data.</text>
</comment>
<organism evidence="4 5">
    <name type="scientific">Sanguibacter hominis ATCC BAA-789</name>
    <dbReference type="NCBI Taxonomy" id="1312740"/>
    <lineage>
        <taxon>Bacteria</taxon>
        <taxon>Bacillati</taxon>
        <taxon>Actinomycetota</taxon>
        <taxon>Actinomycetes</taxon>
        <taxon>Micrococcales</taxon>
        <taxon>Sanguibacteraceae</taxon>
        <taxon>Sanguibacter</taxon>
    </lineage>
</organism>
<dbReference type="Proteomes" id="UP000774283">
    <property type="component" value="Unassembled WGS sequence"/>
</dbReference>
<protein>
    <submittedName>
        <fullName evidence="4">DUF3566 domain-containing protein</fullName>
    </submittedName>
</protein>
<feature type="transmembrane region" description="Helical" evidence="2">
    <location>
        <begin position="110"/>
        <end position="136"/>
    </location>
</feature>
<feature type="region of interest" description="Disordered" evidence="1">
    <location>
        <begin position="1"/>
        <end position="32"/>
    </location>
</feature>
<dbReference type="Pfam" id="PF12089">
    <property type="entry name" value="DUF3566"/>
    <property type="match status" value="1"/>
</dbReference>
<accession>A0A9X5FB24</accession>
<evidence type="ECO:0000313" key="5">
    <source>
        <dbReference type="Proteomes" id="UP000774283"/>
    </source>
</evidence>
<evidence type="ECO:0000256" key="2">
    <source>
        <dbReference type="SAM" id="Phobius"/>
    </source>
</evidence>
<keyword evidence="2" id="KW-1133">Transmembrane helix</keyword>
<evidence type="ECO:0000313" key="4">
    <source>
        <dbReference type="EMBL" id="NKX92773.1"/>
    </source>
</evidence>
<sequence>MSSPAPDTSQPAWRPAVSPAEDDVDAEPSAPVAGPRKVRLTLSRVDPWSVMKLSFLLSVAAGVMLIVAAWVFWYAVNSMGVFTQIDEMVRDIVGSESTLDILQYVERDKVLSLATLIAVVDVVLLTALGTIGAFLYNVTAALVGGLHVTLTDE</sequence>
<proteinExistence type="predicted"/>
<dbReference type="InterPro" id="IPR021949">
    <property type="entry name" value="DUF3566_TM"/>
</dbReference>